<dbReference type="PANTHER" id="PTHR10984">
    <property type="entry name" value="ENDOPLASMIC RETICULUM-GOLGI INTERMEDIATE COMPARTMENT PROTEIN"/>
    <property type="match status" value="1"/>
</dbReference>
<feature type="transmembrane region" description="Helical" evidence="1">
    <location>
        <begin position="35"/>
        <end position="52"/>
    </location>
</feature>
<dbReference type="InterPro" id="IPR039542">
    <property type="entry name" value="Erv_N"/>
</dbReference>
<dbReference type="InterPro" id="IPR045888">
    <property type="entry name" value="Erv"/>
</dbReference>
<gene>
    <name evidence="3" type="ORF">PGTUg99_008107</name>
</gene>
<dbReference type="PANTHER" id="PTHR10984:SF81">
    <property type="entry name" value="ER-DERIVED VESICLES PROTEIN ERV41"/>
    <property type="match status" value="1"/>
</dbReference>
<dbReference type="GO" id="GO:0005789">
    <property type="term" value="C:endoplasmic reticulum membrane"/>
    <property type="evidence" value="ECO:0007669"/>
    <property type="project" value="TreeGrafter"/>
</dbReference>
<evidence type="ECO:0000256" key="1">
    <source>
        <dbReference type="SAM" id="Phobius"/>
    </source>
</evidence>
<dbReference type="Pfam" id="PF13850">
    <property type="entry name" value="ERGIC_N"/>
    <property type="match status" value="1"/>
</dbReference>
<proteinExistence type="predicted"/>
<keyword evidence="1" id="KW-1133">Transmembrane helix</keyword>
<evidence type="ECO:0000313" key="4">
    <source>
        <dbReference type="Proteomes" id="UP000325313"/>
    </source>
</evidence>
<sequence length="118" mass="13783">MEEEEPRSIMDLPAIREFDAFPKTLPNYKQRSSRGGVLTVFVACLILVLIWHELKEYLFGEPKYSFLVDPSIAHSLGINIDLTVAMPCHFIITRHQSFQRPKYCMPRRKVKRLGRPDH</sequence>
<reference evidence="3 4" key="1">
    <citation type="submission" date="2019-05" db="EMBL/GenBank/DDBJ databases">
        <title>Emergence of the Ug99 lineage of the wheat stem rust pathogen through somatic hybridization.</title>
        <authorList>
            <person name="Li F."/>
            <person name="Upadhyaya N.M."/>
            <person name="Sperschneider J."/>
            <person name="Matny O."/>
            <person name="Nguyen-Phuc H."/>
            <person name="Mago R."/>
            <person name="Raley C."/>
            <person name="Miller M.E."/>
            <person name="Silverstein K.A.T."/>
            <person name="Henningsen E."/>
            <person name="Hirsch C.D."/>
            <person name="Visser B."/>
            <person name="Pretorius Z.A."/>
            <person name="Steffenson B.J."/>
            <person name="Schwessinger B."/>
            <person name="Dodds P.N."/>
            <person name="Figueroa M."/>
        </authorList>
    </citation>
    <scope>NUCLEOTIDE SEQUENCE [LARGE SCALE GENOMIC DNA]</scope>
    <source>
        <strain evidence="3 4">Ug99</strain>
    </source>
</reference>
<dbReference type="GO" id="GO:0006890">
    <property type="term" value="P:retrograde vesicle-mediated transport, Golgi to endoplasmic reticulum"/>
    <property type="evidence" value="ECO:0007669"/>
    <property type="project" value="TreeGrafter"/>
</dbReference>
<feature type="transmembrane region" description="Helical" evidence="1">
    <location>
        <begin position="72"/>
        <end position="92"/>
    </location>
</feature>
<name>A0A5B0PVV0_PUCGR</name>
<feature type="domain" description="Endoplasmic reticulum vesicle transporter N-terminal" evidence="2">
    <location>
        <begin position="15"/>
        <end position="91"/>
    </location>
</feature>
<organism evidence="3 4">
    <name type="scientific">Puccinia graminis f. sp. tritici</name>
    <dbReference type="NCBI Taxonomy" id="56615"/>
    <lineage>
        <taxon>Eukaryota</taxon>
        <taxon>Fungi</taxon>
        <taxon>Dikarya</taxon>
        <taxon>Basidiomycota</taxon>
        <taxon>Pucciniomycotina</taxon>
        <taxon>Pucciniomycetes</taxon>
        <taxon>Pucciniales</taxon>
        <taxon>Pucciniaceae</taxon>
        <taxon>Puccinia</taxon>
    </lineage>
</organism>
<dbReference type="GO" id="GO:0006888">
    <property type="term" value="P:endoplasmic reticulum to Golgi vesicle-mediated transport"/>
    <property type="evidence" value="ECO:0007669"/>
    <property type="project" value="TreeGrafter"/>
</dbReference>
<evidence type="ECO:0000259" key="2">
    <source>
        <dbReference type="Pfam" id="PF13850"/>
    </source>
</evidence>
<accession>A0A5B0PVV0</accession>
<dbReference type="GO" id="GO:0000139">
    <property type="term" value="C:Golgi membrane"/>
    <property type="evidence" value="ECO:0007669"/>
    <property type="project" value="TreeGrafter"/>
</dbReference>
<protein>
    <recommendedName>
        <fullName evidence="2">Endoplasmic reticulum vesicle transporter N-terminal domain-containing protein</fullName>
    </recommendedName>
</protein>
<comment type="caution">
    <text evidence="3">The sequence shown here is derived from an EMBL/GenBank/DDBJ whole genome shotgun (WGS) entry which is preliminary data.</text>
</comment>
<keyword evidence="1" id="KW-0472">Membrane</keyword>
<evidence type="ECO:0000313" key="3">
    <source>
        <dbReference type="EMBL" id="KAA1104954.1"/>
    </source>
</evidence>
<dbReference type="GO" id="GO:0030134">
    <property type="term" value="C:COPII-coated ER to Golgi transport vesicle"/>
    <property type="evidence" value="ECO:0007669"/>
    <property type="project" value="TreeGrafter"/>
</dbReference>
<dbReference type="AlphaFoldDB" id="A0A5B0PVV0"/>
<dbReference type="EMBL" id="VDEP01000314">
    <property type="protein sequence ID" value="KAA1104954.1"/>
    <property type="molecule type" value="Genomic_DNA"/>
</dbReference>
<keyword evidence="1" id="KW-0812">Transmembrane</keyword>
<dbReference type="Proteomes" id="UP000325313">
    <property type="component" value="Unassembled WGS sequence"/>
</dbReference>